<dbReference type="Proteomes" id="UP000287651">
    <property type="component" value="Unassembled WGS sequence"/>
</dbReference>
<proteinExistence type="predicted"/>
<evidence type="ECO:0000313" key="1">
    <source>
        <dbReference type="EMBL" id="RRT37544.1"/>
    </source>
</evidence>
<reference evidence="1 2" key="1">
    <citation type="journal article" date="2014" name="Agronomy (Basel)">
        <title>A Draft Genome Sequence for Ensete ventricosum, the Drought-Tolerant Tree Against Hunger.</title>
        <authorList>
            <person name="Harrison J."/>
            <person name="Moore K.A."/>
            <person name="Paszkiewicz K."/>
            <person name="Jones T."/>
            <person name="Grant M."/>
            <person name="Ambacheew D."/>
            <person name="Muzemil S."/>
            <person name="Studholme D.J."/>
        </authorList>
    </citation>
    <scope>NUCLEOTIDE SEQUENCE [LARGE SCALE GENOMIC DNA]</scope>
</reference>
<dbReference type="EMBL" id="AMZH03022166">
    <property type="protein sequence ID" value="RRT37544.1"/>
    <property type="molecule type" value="Genomic_DNA"/>
</dbReference>
<comment type="caution">
    <text evidence="1">The sequence shown here is derived from an EMBL/GenBank/DDBJ whole genome shotgun (WGS) entry which is preliminary data.</text>
</comment>
<gene>
    <name evidence="1" type="ORF">B296_00045250</name>
</gene>
<dbReference type="PANTHER" id="PTHR37391">
    <property type="entry name" value="E3 UBIQUITIN-PROTEIN LIGASE"/>
    <property type="match status" value="1"/>
</dbReference>
<feature type="non-terminal residue" evidence="1">
    <location>
        <position position="1"/>
    </location>
</feature>
<accession>A0A426XDK1</accession>
<evidence type="ECO:0000313" key="2">
    <source>
        <dbReference type="Proteomes" id="UP000287651"/>
    </source>
</evidence>
<protein>
    <submittedName>
        <fullName evidence="1">Uncharacterized protein</fullName>
    </submittedName>
</protein>
<sequence length="57" mass="6487">EAAAGKGLRLMLEWGSSWDKRMSWEGWVAWGRVLSAKAKEKTWPRSSWGIVNLGLVR</sequence>
<organism evidence="1 2">
    <name type="scientific">Ensete ventricosum</name>
    <name type="common">Abyssinian banana</name>
    <name type="synonym">Musa ensete</name>
    <dbReference type="NCBI Taxonomy" id="4639"/>
    <lineage>
        <taxon>Eukaryota</taxon>
        <taxon>Viridiplantae</taxon>
        <taxon>Streptophyta</taxon>
        <taxon>Embryophyta</taxon>
        <taxon>Tracheophyta</taxon>
        <taxon>Spermatophyta</taxon>
        <taxon>Magnoliopsida</taxon>
        <taxon>Liliopsida</taxon>
        <taxon>Zingiberales</taxon>
        <taxon>Musaceae</taxon>
        <taxon>Ensete</taxon>
    </lineage>
</organism>
<name>A0A426XDK1_ENSVE</name>
<dbReference type="AlphaFoldDB" id="A0A426XDK1"/>
<dbReference type="PANTHER" id="PTHR37391:SF12">
    <property type="entry name" value="OS02G0828500 PROTEIN"/>
    <property type="match status" value="1"/>
</dbReference>